<dbReference type="Gene3D" id="1.10.357.40">
    <property type="entry name" value="YbiA-like"/>
    <property type="match status" value="1"/>
</dbReference>
<protein>
    <recommendedName>
        <fullName evidence="3">NADAR domain-containing protein</fullName>
    </recommendedName>
</protein>
<dbReference type="InterPro" id="IPR037238">
    <property type="entry name" value="YbiA-like_sf"/>
</dbReference>
<gene>
    <name evidence="4" type="ORF">M666_01420</name>
</gene>
<comment type="catalytic activity">
    <reaction evidence="2">
        <text>2,5-diamino-6-hydroxy-4-(5-phosphoribosylamino)-pyrimidine + H2O = 2,5,6-triamino-4-hydroxypyrimidine + D-ribose 5-phosphate</text>
        <dbReference type="Rhea" id="RHEA:23436"/>
        <dbReference type="ChEBI" id="CHEBI:15377"/>
        <dbReference type="ChEBI" id="CHEBI:58614"/>
        <dbReference type="ChEBI" id="CHEBI:78346"/>
        <dbReference type="ChEBI" id="CHEBI:137796"/>
    </reaction>
</comment>
<evidence type="ECO:0000313" key="5">
    <source>
        <dbReference type="Proteomes" id="UP000030786"/>
    </source>
</evidence>
<dbReference type="SUPFAM" id="SSF143990">
    <property type="entry name" value="YbiA-like"/>
    <property type="match status" value="1"/>
</dbReference>
<evidence type="ECO:0000313" key="4">
    <source>
        <dbReference type="EMBL" id="AIZ43624.1"/>
    </source>
</evidence>
<dbReference type="CDD" id="cd15457">
    <property type="entry name" value="NADAR"/>
    <property type="match status" value="1"/>
</dbReference>
<reference evidence="4 5" key="1">
    <citation type="journal article" date="2014" name="Environ. Microbiol.">
        <title>Contrasting genomic patterns and infection strategies of two co-existing Bacteroidetes podovirus genera.</title>
        <authorList>
            <person name="Holmfeldt K."/>
            <person name="Howard-Varona C."/>
            <person name="Solonenko N."/>
            <person name="Sullivan M.B."/>
        </authorList>
    </citation>
    <scope>NUCLEOTIDE SEQUENCE [LARGE SCALE GENOMIC DNA]</scope>
    <source>
        <strain evidence="4 5">18</strain>
    </source>
</reference>
<evidence type="ECO:0000256" key="1">
    <source>
        <dbReference type="ARBA" id="ARBA00000022"/>
    </source>
</evidence>
<dbReference type="EMBL" id="CP009976">
    <property type="protein sequence ID" value="AIZ43624.1"/>
    <property type="molecule type" value="Genomic_DNA"/>
</dbReference>
<evidence type="ECO:0000259" key="3">
    <source>
        <dbReference type="Pfam" id="PF08719"/>
    </source>
</evidence>
<dbReference type="Proteomes" id="UP000030786">
    <property type="component" value="Chromosome"/>
</dbReference>
<accession>A0AAU8S787</accession>
<evidence type="ECO:0000256" key="2">
    <source>
        <dbReference type="ARBA" id="ARBA00000751"/>
    </source>
</evidence>
<dbReference type="InterPro" id="IPR012816">
    <property type="entry name" value="NADAR"/>
</dbReference>
<dbReference type="AlphaFoldDB" id="A0AAU8S787"/>
<dbReference type="Pfam" id="PF08719">
    <property type="entry name" value="NADAR"/>
    <property type="match status" value="1"/>
</dbReference>
<proteinExistence type="predicted"/>
<organism evidence="4 5">
    <name type="scientific">Cellulophaga baltica 18</name>
    <dbReference type="NCBI Taxonomy" id="1348584"/>
    <lineage>
        <taxon>Bacteria</taxon>
        <taxon>Pseudomonadati</taxon>
        <taxon>Bacteroidota</taxon>
        <taxon>Flavobacteriia</taxon>
        <taxon>Flavobacteriales</taxon>
        <taxon>Flavobacteriaceae</taxon>
        <taxon>Cellulophaga</taxon>
    </lineage>
</organism>
<comment type="catalytic activity">
    <reaction evidence="1">
        <text>5-amino-6-(5-phospho-D-ribosylamino)uracil + H2O = 5,6-diaminouracil + D-ribose 5-phosphate</text>
        <dbReference type="Rhea" id="RHEA:55020"/>
        <dbReference type="ChEBI" id="CHEBI:15377"/>
        <dbReference type="ChEBI" id="CHEBI:46252"/>
        <dbReference type="ChEBI" id="CHEBI:58453"/>
        <dbReference type="ChEBI" id="CHEBI:78346"/>
    </reaction>
</comment>
<name>A0AAU8S787_9FLAO</name>
<dbReference type="NCBIfam" id="TIGR02464">
    <property type="entry name" value="ribofla_fusion"/>
    <property type="match status" value="1"/>
</dbReference>
<sequence>MLVNENYTFFWETKSPFSQWYKSPFEATTLLVEGISYGNEIYKVKRQEILGDFPFEVQEYSSAEQFMMYHKAMIFLDRETARKIMLTNNVKIIKELGRQVSDFNLETWKYFRSKIVYEGNKAKFSQDKELKQALLDTASTTLAESAPNDRIWGIGLSKDNIQAKKRETWKGKNLLGEILTIIREEFLTEQ</sequence>
<dbReference type="KEGG" id="cbat:M666_01420"/>
<feature type="domain" description="NADAR" evidence="3">
    <location>
        <begin position="9"/>
        <end position="186"/>
    </location>
</feature>